<dbReference type="GO" id="GO:0043683">
    <property type="term" value="P:type IV pilus assembly"/>
    <property type="evidence" value="ECO:0007669"/>
    <property type="project" value="InterPro"/>
</dbReference>
<dbReference type="STRING" id="1742972.COMA1_11198"/>
<evidence type="ECO:0000256" key="2">
    <source>
        <dbReference type="SAM" id="Phobius"/>
    </source>
</evidence>
<dbReference type="InterPro" id="IPR032092">
    <property type="entry name" value="PilW"/>
</dbReference>
<name>A0A0S4LAA2_9BACT</name>
<dbReference type="AlphaFoldDB" id="A0A0S4LAA2"/>
<dbReference type="OrthoDB" id="9780680at2"/>
<organism evidence="3 4">
    <name type="scientific">Candidatus Nitrospira nitrosa</name>
    <dbReference type="NCBI Taxonomy" id="1742972"/>
    <lineage>
        <taxon>Bacteria</taxon>
        <taxon>Pseudomonadati</taxon>
        <taxon>Nitrospirota</taxon>
        <taxon>Nitrospiria</taxon>
        <taxon>Nitrospirales</taxon>
        <taxon>Nitrospiraceae</taxon>
        <taxon>Nitrospira</taxon>
    </lineage>
</organism>
<evidence type="ECO:0000256" key="1">
    <source>
        <dbReference type="SAM" id="MobiDB-lite"/>
    </source>
</evidence>
<feature type="region of interest" description="Disordered" evidence="1">
    <location>
        <begin position="99"/>
        <end position="118"/>
    </location>
</feature>
<gene>
    <name evidence="3" type="ORF">COMA1_11198</name>
</gene>
<dbReference type="RefSeq" id="WP_090745042.1">
    <property type="nucleotide sequence ID" value="NZ_CZQA01000001.1"/>
</dbReference>
<keyword evidence="2" id="KW-1133">Transmembrane helix</keyword>
<keyword evidence="2" id="KW-0472">Membrane</keyword>
<dbReference type="EMBL" id="CZQA01000001">
    <property type="protein sequence ID" value="CUS33517.1"/>
    <property type="molecule type" value="Genomic_DNA"/>
</dbReference>
<proteinExistence type="predicted"/>
<reference evidence="3 4" key="1">
    <citation type="submission" date="2015-10" db="EMBL/GenBank/DDBJ databases">
        <authorList>
            <person name="Gilbert D.G."/>
        </authorList>
    </citation>
    <scope>NUCLEOTIDE SEQUENCE [LARGE SCALE GENOMIC DNA]</scope>
    <source>
        <strain evidence="3">COMA1</strain>
    </source>
</reference>
<evidence type="ECO:0000313" key="4">
    <source>
        <dbReference type="Proteomes" id="UP000199032"/>
    </source>
</evidence>
<dbReference type="Pfam" id="PF16074">
    <property type="entry name" value="PilW"/>
    <property type="match status" value="1"/>
</dbReference>
<evidence type="ECO:0000313" key="3">
    <source>
        <dbReference type="EMBL" id="CUS33517.1"/>
    </source>
</evidence>
<keyword evidence="2" id="KW-0812">Transmembrane</keyword>
<sequence>MKTEQATRCHRNCEAGMTLIELMIAAAVGLGVIGAALSMLVMSQKATTANEQVVETQQNVRVAMEMLARDMRLASYNYVGNVPGAPTVGTCSVTNGTFSRPVGLRPRDQNPTGADTGPDSISMVVPLLTDVVTPWALSANVGGTAIDPVPFNALPIAAAVITDMVSQGLAAGSVVSIGGSVVRAVATVSATSLTLSSSIDGKFPAGTPVYLLQCVTYAVGTTTATCGTGSTACLTRNGVPLVDGIEDIQFSYGCDGCSTAAPNPLSPDGVLDEIDGVNTTSPPAITDFVTNSAWNVPPMSPETIKQVQISVVGRQMTPDQGFSERYTSGVNTSGPVIMSDHNPSADAGYDASTYSKLRRRVVTRVIQPRNM</sequence>
<dbReference type="Proteomes" id="UP000199032">
    <property type="component" value="Unassembled WGS sequence"/>
</dbReference>
<protein>
    <submittedName>
        <fullName evidence="3">Putative Type IV pilus assembly protein PilW</fullName>
    </submittedName>
</protein>
<keyword evidence="4" id="KW-1185">Reference proteome</keyword>
<accession>A0A0S4LAA2</accession>
<feature type="transmembrane region" description="Helical" evidence="2">
    <location>
        <begin position="20"/>
        <end position="42"/>
    </location>
</feature>